<feature type="compositionally biased region" description="Low complexity" evidence="1">
    <location>
        <begin position="1"/>
        <end position="28"/>
    </location>
</feature>
<dbReference type="EnsemblBacteria" id="ADE01300">
    <property type="protein sequence ID" value="ADE01300"/>
    <property type="gene ID" value="HVO_B0068"/>
</dbReference>
<geneLocation type="plasmid" evidence="2 3">
    <name>pHV3</name>
</geneLocation>
<dbReference type="EMBL" id="CP001953">
    <property type="protein sequence ID" value="ADE01300.1"/>
    <property type="molecule type" value="Genomic_DNA"/>
</dbReference>
<dbReference type="HOGENOM" id="CLU_3020901_0_0_2"/>
<accession>D4GP70</accession>
<dbReference type="KEGG" id="hvo:HVO_B0068"/>
<name>D4GP70_HALVD</name>
<evidence type="ECO:0000313" key="2">
    <source>
        <dbReference type="EMBL" id="ADE01300.1"/>
    </source>
</evidence>
<evidence type="ECO:0000313" key="3">
    <source>
        <dbReference type="Proteomes" id="UP000008243"/>
    </source>
</evidence>
<gene>
    <name evidence="2" type="ordered locus">HVO_B0068</name>
</gene>
<evidence type="ECO:0000256" key="1">
    <source>
        <dbReference type="SAM" id="MobiDB-lite"/>
    </source>
</evidence>
<reference evidence="2 3" key="1">
    <citation type="journal article" date="2010" name="PLoS ONE">
        <title>The complete genome sequence of Haloferax volcanii DS2, a model archaeon.</title>
        <authorList>
            <person name="Hartman A.L."/>
            <person name="Norais C."/>
            <person name="Badger J.H."/>
            <person name="Delmas S."/>
            <person name="Haldenby S."/>
            <person name="Madupu R."/>
            <person name="Robinson J."/>
            <person name="Khouri H."/>
            <person name="Ren Q."/>
            <person name="Lowe T.M."/>
            <person name="Maupin-Furlow J."/>
            <person name="Pohlschroder M."/>
            <person name="Daniels C."/>
            <person name="Pfeiffer F."/>
            <person name="Allers T."/>
            <person name="Eisen J.A."/>
        </authorList>
    </citation>
    <scope>NUCLEOTIDE SEQUENCE [LARGE SCALE GENOMIC DNA]</scope>
    <source>
        <strain evidence="3">ATCC 29605 / DSM 3757 / JCM 8879 / NBRC 14742 / NCIMB 2012 / VKM B-1768 / DS2</strain>
    </source>
</reference>
<keyword evidence="2" id="KW-0614">Plasmid</keyword>
<dbReference type="AlphaFoldDB" id="D4GP70"/>
<dbReference type="Proteomes" id="UP000008243">
    <property type="component" value="Plasmid pHV3"/>
</dbReference>
<keyword evidence="3" id="KW-1185">Reference proteome</keyword>
<organism evidence="2 3">
    <name type="scientific">Haloferax volcanii (strain ATCC 29605 / DSM 3757 / JCM 8879 / NBRC 14742 / NCIMB 2012 / VKM B-1768 / DS2)</name>
    <name type="common">Halobacterium volcanii</name>
    <dbReference type="NCBI Taxonomy" id="309800"/>
    <lineage>
        <taxon>Archaea</taxon>
        <taxon>Methanobacteriati</taxon>
        <taxon>Methanobacteriota</taxon>
        <taxon>Stenosarchaea group</taxon>
        <taxon>Halobacteria</taxon>
        <taxon>Halobacteriales</taxon>
        <taxon>Haloferacaceae</taxon>
        <taxon>Haloferax</taxon>
    </lineage>
</organism>
<sequence>MSATTPDPAPGATPNATPGATPATTPGTRIERGRRFFLLDELTTIRTDGRLAIFR</sequence>
<protein>
    <submittedName>
        <fullName evidence="2">Uncharacterized protein</fullName>
    </submittedName>
</protein>
<feature type="region of interest" description="Disordered" evidence="1">
    <location>
        <begin position="1"/>
        <end position="32"/>
    </location>
</feature>
<proteinExistence type="predicted"/>